<dbReference type="PANTHER" id="PTHR12358:SF54">
    <property type="entry name" value="SPHINGOSINE KINASE RELATED PROTEIN"/>
    <property type="match status" value="1"/>
</dbReference>
<dbReference type="Proteomes" id="UP000242243">
    <property type="component" value="Unassembled WGS sequence"/>
</dbReference>
<dbReference type="AlphaFoldDB" id="A0A1I5SGC6"/>
<name>A0A1I5SGC6_9BACI</name>
<dbReference type="EMBL" id="FOXC01000044">
    <property type="protein sequence ID" value="SFP69798.1"/>
    <property type="molecule type" value="Genomic_DNA"/>
</dbReference>
<dbReference type="GO" id="GO:0005524">
    <property type="term" value="F:ATP binding"/>
    <property type="evidence" value="ECO:0007669"/>
    <property type="project" value="UniProtKB-KW"/>
</dbReference>
<evidence type="ECO:0000256" key="2">
    <source>
        <dbReference type="ARBA" id="ARBA00005983"/>
    </source>
</evidence>
<evidence type="ECO:0000259" key="11">
    <source>
        <dbReference type="PROSITE" id="PS50146"/>
    </source>
</evidence>
<feature type="domain" description="DAGKc" evidence="11">
    <location>
        <begin position="1"/>
        <end position="124"/>
    </location>
</feature>
<keyword evidence="10" id="KW-1208">Phospholipid metabolism</keyword>
<dbReference type="Pfam" id="PF19279">
    <property type="entry name" value="YegS_C"/>
    <property type="match status" value="1"/>
</dbReference>
<dbReference type="SMART" id="SM00046">
    <property type="entry name" value="DAGKc"/>
    <property type="match status" value="1"/>
</dbReference>
<evidence type="ECO:0000256" key="8">
    <source>
        <dbReference type="ARBA" id="ARBA00023098"/>
    </source>
</evidence>
<keyword evidence="3" id="KW-0444">Lipid biosynthesis</keyword>
<dbReference type="PANTHER" id="PTHR12358">
    <property type="entry name" value="SPHINGOSINE KINASE"/>
    <property type="match status" value="1"/>
</dbReference>
<dbReference type="SUPFAM" id="SSF111331">
    <property type="entry name" value="NAD kinase/diacylglycerol kinase-like"/>
    <property type="match status" value="1"/>
</dbReference>
<evidence type="ECO:0000256" key="1">
    <source>
        <dbReference type="ARBA" id="ARBA00001946"/>
    </source>
</evidence>
<comment type="similarity">
    <text evidence="2">Belongs to the diacylglycerol/lipid kinase family.</text>
</comment>
<dbReference type="RefSeq" id="WP_089833601.1">
    <property type="nucleotide sequence ID" value="NZ_BJWI01000057.1"/>
</dbReference>
<dbReference type="STRING" id="306540.SAMN05421839_1449"/>
<evidence type="ECO:0000256" key="5">
    <source>
        <dbReference type="ARBA" id="ARBA00022741"/>
    </source>
</evidence>
<keyword evidence="5" id="KW-0547">Nucleotide-binding</keyword>
<protein>
    <submittedName>
        <fullName evidence="12">Lipid kinase YtlR</fullName>
    </submittedName>
    <submittedName>
        <fullName evidence="13">Lipid kinase, YegS/Rv2252/BmrU family</fullName>
    </submittedName>
</protein>
<evidence type="ECO:0000256" key="7">
    <source>
        <dbReference type="ARBA" id="ARBA00022840"/>
    </source>
</evidence>
<dbReference type="NCBIfam" id="TIGR00147">
    <property type="entry name" value="YegS/Rv2252/BmrU family lipid kinase"/>
    <property type="match status" value="1"/>
</dbReference>
<dbReference type="InterPro" id="IPR045540">
    <property type="entry name" value="YegS/DAGK_C"/>
</dbReference>
<dbReference type="InterPro" id="IPR050187">
    <property type="entry name" value="Lipid_Phosphate_FormReg"/>
</dbReference>
<dbReference type="InterPro" id="IPR001206">
    <property type="entry name" value="Diacylglycerol_kinase_cat_dom"/>
</dbReference>
<evidence type="ECO:0000256" key="9">
    <source>
        <dbReference type="ARBA" id="ARBA00023209"/>
    </source>
</evidence>
<keyword evidence="8" id="KW-0443">Lipid metabolism</keyword>
<dbReference type="PROSITE" id="PS50146">
    <property type="entry name" value="DAGK"/>
    <property type="match status" value="1"/>
</dbReference>
<evidence type="ECO:0000256" key="4">
    <source>
        <dbReference type="ARBA" id="ARBA00022679"/>
    </source>
</evidence>
<reference evidence="12 15" key="2">
    <citation type="submission" date="2019-07" db="EMBL/GenBank/DDBJ databases">
        <title>Whole genome shotgun sequence of Halolactibacillus halophilus NBRC 100868.</title>
        <authorList>
            <person name="Hosoyama A."/>
            <person name="Uohara A."/>
            <person name="Ohji S."/>
            <person name="Ichikawa N."/>
        </authorList>
    </citation>
    <scope>NUCLEOTIDE SEQUENCE [LARGE SCALE GENOMIC DNA]</scope>
    <source>
        <strain evidence="12 15">NBRC 100868</strain>
    </source>
</reference>
<dbReference type="InterPro" id="IPR005218">
    <property type="entry name" value="Diacylglycerol/lipid_kinase"/>
</dbReference>
<keyword evidence="7" id="KW-0067">ATP-binding</keyword>
<gene>
    <name evidence="12" type="primary">ytlR</name>
    <name evidence="12" type="ORF">HHA03_22880</name>
    <name evidence="13" type="ORF">SAMN05421839_1449</name>
</gene>
<dbReference type="Proteomes" id="UP000321547">
    <property type="component" value="Unassembled WGS sequence"/>
</dbReference>
<dbReference type="GO" id="GO:0016301">
    <property type="term" value="F:kinase activity"/>
    <property type="evidence" value="ECO:0007669"/>
    <property type="project" value="UniProtKB-KW"/>
</dbReference>
<evidence type="ECO:0000256" key="10">
    <source>
        <dbReference type="ARBA" id="ARBA00023264"/>
    </source>
</evidence>
<dbReference type="Gene3D" id="3.40.50.10330">
    <property type="entry name" value="Probable inorganic polyphosphate/atp-NAD kinase, domain 1"/>
    <property type="match status" value="1"/>
</dbReference>
<evidence type="ECO:0000256" key="3">
    <source>
        <dbReference type="ARBA" id="ARBA00022516"/>
    </source>
</evidence>
<keyword evidence="9" id="KW-0594">Phospholipid biosynthesis</keyword>
<proteinExistence type="inferred from homology"/>
<evidence type="ECO:0000256" key="6">
    <source>
        <dbReference type="ARBA" id="ARBA00022777"/>
    </source>
</evidence>
<evidence type="ECO:0000313" key="15">
    <source>
        <dbReference type="Proteomes" id="UP000321547"/>
    </source>
</evidence>
<dbReference type="InterPro" id="IPR017438">
    <property type="entry name" value="ATP-NAD_kinase_N"/>
</dbReference>
<evidence type="ECO:0000313" key="14">
    <source>
        <dbReference type="Proteomes" id="UP000242243"/>
    </source>
</evidence>
<evidence type="ECO:0000313" key="12">
    <source>
        <dbReference type="EMBL" id="GEM02756.1"/>
    </source>
</evidence>
<evidence type="ECO:0000313" key="13">
    <source>
        <dbReference type="EMBL" id="SFP69798.1"/>
    </source>
</evidence>
<dbReference type="EMBL" id="BJWI01000057">
    <property type="protein sequence ID" value="GEM02756.1"/>
    <property type="molecule type" value="Genomic_DNA"/>
</dbReference>
<dbReference type="GO" id="GO:0008654">
    <property type="term" value="P:phospholipid biosynthetic process"/>
    <property type="evidence" value="ECO:0007669"/>
    <property type="project" value="UniProtKB-KW"/>
</dbReference>
<keyword evidence="4" id="KW-0808">Transferase</keyword>
<keyword evidence="6 13" id="KW-0418">Kinase</keyword>
<comment type="cofactor">
    <cofactor evidence="1">
        <name>Mg(2+)</name>
        <dbReference type="ChEBI" id="CHEBI:18420"/>
    </cofactor>
</comment>
<sequence length="304" mass="34656">MTLAFIVNPVSGKGRKILDRFKHKLTIPYRTYITNYSGHATKIVKHLVKEEKITLIIVVGGDGTIHEVLNGIGTHPITLGVIKNGSGNDYGRYFKTFEHPKEVERFIKHPIQAQVDVLKVKHGNFSRLFINNSGIGFDALVCEYANRSRMKKFLNKHHLGQFVYPYFVIKALKTFKPFSITVSINGEATLYERVWFVTVSNQPYIGGGMRIATHAKANDQLLDVTVVHSLDVKTFLKVFWLVYLGKHLDLPYVSQEQAYTVSVQLKDRIVCHSDGEACYMNGHFPVEYTVSPHHLRLAEPMRRK</sequence>
<dbReference type="OrthoDB" id="9786026at2"/>
<organism evidence="13 14">
    <name type="scientific">Halolactibacillus halophilus</name>
    <dbReference type="NCBI Taxonomy" id="306540"/>
    <lineage>
        <taxon>Bacteria</taxon>
        <taxon>Bacillati</taxon>
        <taxon>Bacillota</taxon>
        <taxon>Bacilli</taxon>
        <taxon>Bacillales</taxon>
        <taxon>Bacillaceae</taxon>
        <taxon>Halolactibacillus</taxon>
    </lineage>
</organism>
<dbReference type="Gene3D" id="2.60.200.40">
    <property type="match status" value="1"/>
</dbReference>
<reference evidence="13 14" key="1">
    <citation type="submission" date="2016-10" db="EMBL/GenBank/DDBJ databases">
        <authorList>
            <person name="de Groot N.N."/>
        </authorList>
    </citation>
    <scope>NUCLEOTIDE SEQUENCE [LARGE SCALE GENOMIC DNA]</scope>
    <source>
        <strain evidence="13 14">DSM 17073</strain>
    </source>
</reference>
<dbReference type="Pfam" id="PF00781">
    <property type="entry name" value="DAGK_cat"/>
    <property type="match status" value="1"/>
</dbReference>
<keyword evidence="15" id="KW-1185">Reference proteome</keyword>
<accession>A0A1I5SGC6</accession>
<dbReference type="InterPro" id="IPR016064">
    <property type="entry name" value="NAD/diacylglycerol_kinase_sf"/>
</dbReference>